<keyword evidence="3" id="KW-1185">Reference proteome</keyword>
<dbReference type="PANTHER" id="PTHR44167:SF24">
    <property type="entry name" value="SERINE_THREONINE-PROTEIN KINASE CHK2"/>
    <property type="match status" value="1"/>
</dbReference>
<dbReference type="PANTHER" id="PTHR44167">
    <property type="entry name" value="OVARIAN-SPECIFIC SERINE/THREONINE-PROTEIN KINASE LOK-RELATED"/>
    <property type="match status" value="1"/>
</dbReference>
<dbReference type="AlphaFoldDB" id="A0A4U8UN64"/>
<dbReference type="EMBL" id="AZBU02000001">
    <property type="protein sequence ID" value="TMS32938.1"/>
    <property type="molecule type" value="Genomic_DNA"/>
</dbReference>
<dbReference type="PROSITE" id="PS00108">
    <property type="entry name" value="PROTEIN_KINASE_ST"/>
    <property type="match status" value="1"/>
</dbReference>
<dbReference type="Pfam" id="PF00069">
    <property type="entry name" value="Pkinase"/>
    <property type="match status" value="1"/>
</dbReference>
<sequence length="288" mass="33601">MCSFSTNISKPERIVDVNGEAYQLKRFLGNGRHTEIHAAKSLKTGSLVALKQINKKYSDALKNFQQEIQFLGKLNHTNVIKLIYAQESNFTILTELAKYDLFHAIYERKKGLCRQVKNLIPPQLIDALAYIHSQGIAHMDIKAENVVFTNATTVKLIDFNLAKKIPINEMGNEMRIFNSNGTRITWSPQKYDRTYFFVSKDDIWALGFTLLEIEIGNPWAKPDMEDRNYQQWVHDPLANEDFRSLAMRNEEYFCLLRWMLNQHEDRRCSAAEAKESVYIKQWLQKKTK</sequence>
<dbReference type="GO" id="GO:0044773">
    <property type="term" value="P:mitotic DNA damage checkpoint signaling"/>
    <property type="evidence" value="ECO:0007669"/>
    <property type="project" value="TreeGrafter"/>
</dbReference>
<gene>
    <name evidence="2" type="ORF">L596_000726</name>
</gene>
<evidence type="ECO:0000259" key="1">
    <source>
        <dbReference type="PROSITE" id="PS50011"/>
    </source>
</evidence>
<evidence type="ECO:0000313" key="2">
    <source>
        <dbReference type="EMBL" id="TMS32938.1"/>
    </source>
</evidence>
<name>A0A4U8UN64_STECR</name>
<dbReference type="GO" id="GO:0004674">
    <property type="term" value="F:protein serine/threonine kinase activity"/>
    <property type="evidence" value="ECO:0007669"/>
    <property type="project" value="TreeGrafter"/>
</dbReference>
<dbReference type="InterPro" id="IPR000719">
    <property type="entry name" value="Prot_kinase_dom"/>
</dbReference>
<feature type="domain" description="Protein kinase" evidence="1">
    <location>
        <begin position="22"/>
        <end position="283"/>
    </location>
</feature>
<reference evidence="2 3" key="2">
    <citation type="journal article" date="2019" name="G3 (Bethesda)">
        <title>Hybrid Assembly of the Genome of the Entomopathogenic Nematode Steinernema carpocapsae Identifies the X-Chromosome.</title>
        <authorList>
            <person name="Serra L."/>
            <person name="Macchietto M."/>
            <person name="Macias-Munoz A."/>
            <person name="McGill C.J."/>
            <person name="Rodriguez I.M."/>
            <person name="Rodriguez B."/>
            <person name="Murad R."/>
            <person name="Mortazavi A."/>
        </authorList>
    </citation>
    <scope>NUCLEOTIDE SEQUENCE [LARGE SCALE GENOMIC DNA]</scope>
    <source>
        <strain evidence="2 3">ALL</strain>
    </source>
</reference>
<comment type="caution">
    <text evidence="2">The sequence shown here is derived from an EMBL/GenBank/DDBJ whole genome shotgun (WGS) entry which is preliminary data.</text>
</comment>
<reference evidence="2 3" key="1">
    <citation type="journal article" date="2015" name="Genome Biol.">
        <title>Comparative genomics of Steinernema reveals deeply conserved gene regulatory networks.</title>
        <authorList>
            <person name="Dillman A.R."/>
            <person name="Macchietto M."/>
            <person name="Porter C.F."/>
            <person name="Rogers A."/>
            <person name="Williams B."/>
            <person name="Antoshechkin I."/>
            <person name="Lee M.M."/>
            <person name="Goodwin Z."/>
            <person name="Lu X."/>
            <person name="Lewis E.E."/>
            <person name="Goodrich-Blair H."/>
            <person name="Stock S.P."/>
            <person name="Adams B.J."/>
            <person name="Sternberg P.W."/>
            <person name="Mortazavi A."/>
        </authorList>
    </citation>
    <scope>NUCLEOTIDE SEQUENCE [LARGE SCALE GENOMIC DNA]</scope>
    <source>
        <strain evidence="2 3">ALL</strain>
    </source>
</reference>
<organism evidence="2 3">
    <name type="scientific">Steinernema carpocapsae</name>
    <name type="common">Entomopathogenic nematode</name>
    <dbReference type="NCBI Taxonomy" id="34508"/>
    <lineage>
        <taxon>Eukaryota</taxon>
        <taxon>Metazoa</taxon>
        <taxon>Ecdysozoa</taxon>
        <taxon>Nematoda</taxon>
        <taxon>Chromadorea</taxon>
        <taxon>Rhabditida</taxon>
        <taxon>Tylenchina</taxon>
        <taxon>Panagrolaimomorpha</taxon>
        <taxon>Strongyloidoidea</taxon>
        <taxon>Steinernematidae</taxon>
        <taxon>Steinernema</taxon>
    </lineage>
</organism>
<dbReference type="Proteomes" id="UP000298663">
    <property type="component" value="Unassembled WGS sequence"/>
</dbReference>
<proteinExistence type="predicted"/>
<dbReference type="PROSITE" id="PS50011">
    <property type="entry name" value="PROTEIN_KINASE_DOM"/>
    <property type="match status" value="1"/>
</dbReference>
<dbReference type="Gene3D" id="1.10.510.10">
    <property type="entry name" value="Transferase(Phosphotransferase) domain 1"/>
    <property type="match status" value="1"/>
</dbReference>
<accession>A0A4U8UN64</accession>
<protein>
    <recommendedName>
        <fullName evidence="1">Protein kinase domain-containing protein</fullName>
    </recommendedName>
</protein>
<dbReference type="SMART" id="SM00220">
    <property type="entry name" value="S_TKc"/>
    <property type="match status" value="1"/>
</dbReference>
<dbReference type="GO" id="GO:0005634">
    <property type="term" value="C:nucleus"/>
    <property type="evidence" value="ECO:0007669"/>
    <property type="project" value="TreeGrafter"/>
</dbReference>
<evidence type="ECO:0000313" key="3">
    <source>
        <dbReference type="Proteomes" id="UP000298663"/>
    </source>
</evidence>
<dbReference type="OrthoDB" id="5784800at2759"/>
<dbReference type="SUPFAM" id="SSF56112">
    <property type="entry name" value="Protein kinase-like (PK-like)"/>
    <property type="match status" value="1"/>
</dbReference>
<dbReference type="InterPro" id="IPR008271">
    <property type="entry name" value="Ser/Thr_kinase_AS"/>
</dbReference>
<dbReference type="CDD" id="cd00180">
    <property type="entry name" value="PKc"/>
    <property type="match status" value="1"/>
</dbReference>
<dbReference type="InterPro" id="IPR011009">
    <property type="entry name" value="Kinase-like_dom_sf"/>
</dbReference>
<dbReference type="STRING" id="34508.A0A4U8UN64"/>
<dbReference type="GO" id="GO:0005524">
    <property type="term" value="F:ATP binding"/>
    <property type="evidence" value="ECO:0007669"/>
    <property type="project" value="InterPro"/>
</dbReference>